<keyword evidence="3 6" id="KW-0812">Transmembrane</keyword>
<gene>
    <name evidence="8" type="ORF">ACFSBT_02005</name>
</gene>
<evidence type="ECO:0000259" key="7">
    <source>
        <dbReference type="Pfam" id="PF00482"/>
    </source>
</evidence>
<evidence type="ECO:0000256" key="3">
    <source>
        <dbReference type="ARBA" id="ARBA00022692"/>
    </source>
</evidence>
<feature type="transmembrane region" description="Helical" evidence="6">
    <location>
        <begin position="581"/>
        <end position="598"/>
    </location>
</feature>
<feature type="domain" description="Type II secretion system protein GspF" evidence="7">
    <location>
        <begin position="165"/>
        <end position="291"/>
    </location>
</feature>
<dbReference type="InterPro" id="IPR056569">
    <property type="entry name" value="ArlJ-like"/>
</dbReference>
<proteinExistence type="predicted"/>
<dbReference type="RefSeq" id="WP_250872042.1">
    <property type="nucleotide sequence ID" value="NZ_JALXFV010000002.1"/>
</dbReference>
<comment type="subcellular location">
    <subcellularLocation>
        <location evidence="1">Cell membrane</location>
        <topology evidence="1">Multi-pass membrane protein</topology>
    </subcellularLocation>
</comment>
<keyword evidence="5 6" id="KW-0472">Membrane</keyword>
<dbReference type="AlphaFoldDB" id="A0ABD6AT12"/>
<dbReference type="GO" id="GO:0005886">
    <property type="term" value="C:plasma membrane"/>
    <property type="evidence" value="ECO:0007669"/>
    <property type="project" value="UniProtKB-SubCell"/>
</dbReference>
<evidence type="ECO:0000313" key="9">
    <source>
        <dbReference type="Proteomes" id="UP001597187"/>
    </source>
</evidence>
<dbReference type="Pfam" id="PF00482">
    <property type="entry name" value="T2SSF"/>
    <property type="match status" value="2"/>
</dbReference>
<comment type="caution">
    <text evidence="8">The sequence shown here is derived from an EMBL/GenBank/DDBJ whole genome shotgun (WGS) entry which is preliminary data.</text>
</comment>
<dbReference type="InterPro" id="IPR042094">
    <property type="entry name" value="T2SS_GspF_sf"/>
</dbReference>
<organism evidence="8 9">
    <name type="scientific">Halomarina rubra</name>
    <dbReference type="NCBI Taxonomy" id="2071873"/>
    <lineage>
        <taxon>Archaea</taxon>
        <taxon>Methanobacteriati</taxon>
        <taxon>Methanobacteriota</taxon>
        <taxon>Stenosarchaea group</taxon>
        <taxon>Halobacteria</taxon>
        <taxon>Halobacteriales</taxon>
        <taxon>Natronomonadaceae</taxon>
        <taxon>Halomarina</taxon>
    </lineage>
</organism>
<feature type="transmembrane region" description="Helical" evidence="6">
    <location>
        <begin position="65"/>
        <end position="87"/>
    </location>
</feature>
<feature type="transmembrane region" description="Helical" evidence="6">
    <location>
        <begin position="277"/>
        <end position="298"/>
    </location>
</feature>
<dbReference type="PANTHER" id="PTHR35402:SF1">
    <property type="entry name" value="TYPE II SECRETION SYSTEM PROTEIN GSPF DOMAIN-CONTAINING PROTEIN"/>
    <property type="match status" value="1"/>
</dbReference>
<protein>
    <submittedName>
        <fullName evidence="8">Type II secretion system F family protein</fullName>
    </submittedName>
</protein>
<dbReference type="PANTHER" id="PTHR35402">
    <property type="entry name" value="INTEGRAL MEMBRANE PROTEIN-RELATED"/>
    <property type="match status" value="1"/>
</dbReference>
<dbReference type="Proteomes" id="UP001597187">
    <property type="component" value="Unassembled WGS sequence"/>
</dbReference>
<accession>A0ABD6AT12</accession>
<sequence length="682" mass="74761">MSVERSDLIGGSGEYQERGDTLADLFHPIYRRVFDEDDDFVGDMEKTLAEARIPETVDHYLSRGIGAGALVGAFLGLVITLLGFAYIELYVQGTPKLTSISILPAGPLLTLFDAIKIPLLVVIVGVLSGVVGLFVGFGVFVVRPRLTAGARRREINILLADAVSFMYALSIGGMNQLEILRAMAEADDTYGEVSREFQSVMLETEYFGTDYRSAIRNQSIRTPSKELSEFLTDMLSIIDSGGDMTEFLNDKKDHHLRTAKEEQLETLETIDLFGEMYITLSLFPLLLIIILVVMQMIGEAPISLLYLTVYGIIPIIGVAFIVLVSTVKEDEVGSGYLRPEDETGDWRAKSGVASISDLGLVERYVGTAAIFDRIESREGTFETARLLEKPHVFFREHPLAVLAVTVPVTLVLLVLAVVRGAAPTSAAELSDAPVLGTVIWVYMPLYVNLLPLAVFYEWSLLSRERITRKFSETLRKLSSANNTGLTLLESVRLVADTSTGRLADEFETMHAKANYGVSLHSALVEFNNRYHIPRIARTVNVIRKAQEASSHISEVLTTAARASENQDAIEREQRTQARMQVTIIVMTFLVLLAVMAILKVRFVDVIADLTASQTASGGTAATTQLTGNIDTDLLALLLFHAVTLYAVISGFLAGYIRNGDLLTGAKYAVSLPTVSLLVFAII</sequence>
<feature type="domain" description="Type II secretion system protein GspF" evidence="7">
    <location>
        <begin position="474"/>
        <end position="598"/>
    </location>
</feature>
<dbReference type="InterPro" id="IPR018076">
    <property type="entry name" value="T2SS_GspF_dom"/>
</dbReference>
<evidence type="ECO:0000313" key="8">
    <source>
        <dbReference type="EMBL" id="MFD1512054.1"/>
    </source>
</evidence>
<feature type="transmembrane region" description="Helical" evidence="6">
    <location>
        <begin position="633"/>
        <end position="656"/>
    </location>
</feature>
<name>A0ABD6AT12_9EURY</name>
<evidence type="ECO:0000256" key="6">
    <source>
        <dbReference type="SAM" id="Phobius"/>
    </source>
</evidence>
<feature type="transmembrane region" description="Helical" evidence="6">
    <location>
        <begin position="117"/>
        <end position="142"/>
    </location>
</feature>
<feature type="transmembrane region" description="Helical" evidence="6">
    <location>
        <begin position="399"/>
        <end position="418"/>
    </location>
</feature>
<keyword evidence="4 6" id="KW-1133">Transmembrane helix</keyword>
<evidence type="ECO:0000256" key="2">
    <source>
        <dbReference type="ARBA" id="ARBA00022475"/>
    </source>
</evidence>
<evidence type="ECO:0000256" key="5">
    <source>
        <dbReference type="ARBA" id="ARBA00023136"/>
    </source>
</evidence>
<evidence type="ECO:0000256" key="4">
    <source>
        <dbReference type="ARBA" id="ARBA00022989"/>
    </source>
</evidence>
<keyword evidence="9" id="KW-1185">Reference proteome</keyword>
<reference evidence="8 9" key="1">
    <citation type="journal article" date="2019" name="Int. J. Syst. Evol. Microbiol.">
        <title>The Global Catalogue of Microorganisms (GCM) 10K type strain sequencing project: providing services to taxonomists for standard genome sequencing and annotation.</title>
        <authorList>
            <consortium name="The Broad Institute Genomics Platform"/>
            <consortium name="The Broad Institute Genome Sequencing Center for Infectious Disease"/>
            <person name="Wu L."/>
            <person name="Ma J."/>
        </authorList>
    </citation>
    <scope>NUCLEOTIDE SEQUENCE [LARGE SCALE GENOMIC DNA]</scope>
    <source>
        <strain evidence="8 9">CGMCC 1.12563</strain>
    </source>
</reference>
<dbReference type="Gene3D" id="1.20.81.30">
    <property type="entry name" value="Type II secretion system (T2SS), domain F"/>
    <property type="match status" value="1"/>
</dbReference>
<feature type="transmembrane region" description="Helical" evidence="6">
    <location>
        <begin position="438"/>
        <end position="461"/>
    </location>
</feature>
<feature type="transmembrane region" description="Helical" evidence="6">
    <location>
        <begin position="304"/>
        <end position="324"/>
    </location>
</feature>
<keyword evidence="2" id="KW-1003">Cell membrane</keyword>
<evidence type="ECO:0000256" key="1">
    <source>
        <dbReference type="ARBA" id="ARBA00004651"/>
    </source>
</evidence>
<dbReference type="EMBL" id="JBHUDC010000002">
    <property type="protein sequence ID" value="MFD1512054.1"/>
    <property type="molecule type" value="Genomic_DNA"/>
</dbReference>